<evidence type="ECO:0000313" key="2">
    <source>
        <dbReference type="Proteomes" id="UP000789901"/>
    </source>
</evidence>
<feature type="non-terminal residue" evidence="1">
    <location>
        <position position="79"/>
    </location>
</feature>
<keyword evidence="2" id="KW-1185">Reference proteome</keyword>
<organism evidence="1 2">
    <name type="scientific">Gigaspora margarita</name>
    <dbReference type="NCBI Taxonomy" id="4874"/>
    <lineage>
        <taxon>Eukaryota</taxon>
        <taxon>Fungi</taxon>
        <taxon>Fungi incertae sedis</taxon>
        <taxon>Mucoromycota</taxon>
        <taxon>Glomeromycotina</taxon>
        <taxon>Glomeromycetes</taxon>
        <taxon>Diversisporales</taxon>
        <taxon>Gigasporaceae</taxon>
        <taxon>Gigaspora</taxon>
    </lineage>
</organism>
<dbReference type="Proteomes" id="UP000789901">
    <property type="component" value="Unassembled WGS sequence"/>
</dbReference>
<accession>A0ABN7XH18</accession>
<proteinExistence type="predicted"/>
<evidence type="ECO:0000313" key="1">
    <source>
        <dbReference type="EMBL" id="CAG8854552.1"/>
    </source>
</evidence>
<dbReference type="EMBL" id="CAJVQB010139680">
    <property type="protein sequence ID" value="CAG8854552.1"/>
    <property type="molecule type" value="Genomic_DNA"/>
</dbReference>
<sequence>NMKVDHFPPNKKRNIDNFDGSKDNLEELEKKAVLLYTECGYLDYGVKDTKEMISLFNKKEKFFKNRADENIKPISEKTL</sequence>
<name>A0ABN7XH18_GIGMA</name>
<feature type="non-terminal residue" evidence="1">
    <location>
        <position position="1"/>
    </location>
</feature>
<comment type="caution">
    <text evidence="1">The sequence shown here is derived from an EMBL/GenBank/DDBJ whole genome shotgun (WGS) entry which is preliminary data.</text>
</comment>
<protein>
    <submittedName>
        <fullName evidence="1">28291_t:CDS:1</fullName>
    </submittedName>
</protein>
<reference evidence="1 2" key="1">
    <citation type="submission" date="2021-06" db="EMBL/GenBank/DDBJ databases">
        <authorList>
            <person name="Kallberg Y."/>
            <person name="Tangrot J."/>
            <person name="Rosling A."/>
        </authorList>
    </citation>
    <scope>NUCLEOTIDE SEQUENCE [LARGE SCALE GENOMIC DNA]</scope>
    <source>
        <strain evidence="1 2">120-4 pot B 10/14</strain>
    </source>
</reference>
<gene>
    <name evidence="1" type="ORF">GMARGA_LOCUS43373</name>
</gene>